<evidence type="ECO:0000313" key="5">
    <source>
        <dbReference type="Proteomes" id="UP000075243"/>
    </source>
</evidence>
<sequence>MLLIPHDVDVIIWLSLGFYIQGILWMDKADEIWNDLKSRYSQGHMENLCYRKHGFPSNHDNKSNCGASNRSGKICTHCGRNGHTIDVCYRKHGFPPGYKSPTSKTSIVNNTVTGECKASDLDQQQAIPNQDYRFTPQQYQILMGLIQHSTNSSSASPSSHINHVGSVSSCSTQPSPSPSTFFSTSVSTYNLTSWVIDSGATDHISSSFSHFFSYRSINPIVVKLPTSQQVLATHSSLVKFTDTFYLFDVLFIPDFKFNLISISKLVSSLDVQLTFCSTSFILMHLNLSTYFTLISGVLVQKYLYMDIVIEVRNCVTNFIAYVENQFETQVKVIRTDNGVEFSTNKYFESKGIIHQTTCIETPEQNGIVERKHQYLLNVTRALLFQSTILLSFWCFALMHAIYIINCIPTPFVNQVFHERTKHIEIDCHLVREKVTNGLIKLLPVSSSFQLAEIYTKALSPSHFQELCSKLGMSNIYS</sequence>
<dbReference type="Proteomes" id="UP000075243">
    <property type="component" value="Unassembled WGS sequence"/>
</dbReference>
<feature type="transmembrane region" description="Helical" evidence="2">
    <location>
        <begin position="280"/>
        <end position="299"/>
    </location>
</feature>
<keyword evidence="1" id="KW-0645">Protease</keyword>
<reference evidence="4" key="1">
    <citation type="journal article" date="2012" name="Nat. Biotechnol.">
        <title>Draft genome sequence of pigeonpea (Cajanus cajan), an orphan legume crop of resource-poor farmers.</title>
        <authorList>
            <person name="Varshney R.K."/>
            <person name="Chen W."/>
            <person name="Li Y."/>
            <person name="Bharti A.K."/>
            <person name="Saxena R.K."/>
            <person name="Schlueter J.A."/>
            <person name="Donoghue M.T."/>
            <person name="Azam S."/>
            <person name="Fan G."/>
            <person name="Whaley A.M."/>
            <person name="Farmer A.D."/>
            <person name="Sheridan J."/>
            <person name="Iwata A."/>
            <person name="Tuteja R."/>
            <person name="Penmetsa R.V."/>
            <person name="Wu W."/>
            <person name="Upadhyaya H.D."/>
            <person name="Yang S.P."/>
            <person name="Shah T."/>
            <person name="Saxena K.B."/>
            <person name="Michael T."/>
            <person name="McCombie W.R."/>
            <person name="Yang B."/>
            <person name="Zhang G."/>
            <person name="Yang H."/>
            <person name="Wang J."/>
            <person name="Spillane C."/>
            <person name="Cook D.R."/>
            <person name="May G.D."/>
            <person name="Xu X."/>
            <person name="Jackson S.A."/>
        </authorList>
    </citation>
    <scope>NUCLEOTIDE SEQUENCE [LARGE SCALE GENOMIC DNA]</scope>
</reference>
<dbReference type="InterPro" id="IPR054722">
    <property type="entry name" value="PolX-like_BBD"/>
</dbReference>
<protein>
    <submittedName>
        <fullName evidence="4">Retrovirus-related Pol polyprotein from transposon TNT 1-94</fullName>
    </submittedName>
</protein>
<dbReference type="EMBL" id="KQ483775">
    <property type="protein sequence ID" value="KYP41402.1"/>
    <property type="molecule type" value="Genomic_DNA"/>
</dbReference>
<keyword evidence="2" id="KW-0472">Membrane</keyword>
<keyword evidence="5" id="KW-1185">Reference proteome</keyword>
<evidence type="ECO:0000259" key="3">
    <source>
        <dbReference type="PROSITE" id="PS50994"/>
    </source>
</evidence>
<name>A0A151RFN3_CAJCA</name>
<dbReference type="Gene3D" id="3.30.420.10">
    <property type="entry name" value="Ribonuclease H-like superfamily/Ribonuclease H"/>
    <property type="match status" value="1"/>
</dbReference>
<proteinExistence type="predicted"/>
<dbReference type="InterPro" id="IPR001584">
    <property type="entry name" value="Integrase_cat-core"/>
</dbReference>
<keyword evidence="2" id="KW-0812">Transmembrane</keyword>
<keyword evidence="2" id="KW-1133">Transmembrane helix</keyword>
<dbReference type="CDD" id="cd09272">
    <property type="entry name" value="RNase_HI_RT_Ty1"/>
    <property type="match status" value="1"/>
</dbReference>
<dbReference type="InterPro" id="IPR039537">
    <property type="entry name" value="Retrotran_Ty1/copia-like"/>
</dbReference>
<dbReference type="PROSITE" id="PS50994">
    <property type="entry name" value="INTEGRASE"/>
    <property type="match status" value="1"/>
</dbReference>
<gene>
    <name evidence="4" type="ORF">KK1_037236</name>
</gene>
<dbReference type="GO" id="GO:0015074">
    <property type="term" value="P:DNA integration"/>
    <property type="evidence" value="ECO:0007669"/>
    <property type="project" value="InterPro"/>
</dbReference>
<dbReference type="PANTHER" id="PTHR42648">
    <property type="entry name" value="TRANSPOSASE, PUTATIVE-RELATED"/>
    <property type="match status" value="1"/>
</dbReference>
<keyword evidence="1" id="KW-0378">Hydrolase</keyword>
<dbReference type="SUPFAM" id="SSF53098">
    <property type="entry name" value="Ribonuclease H-like"/>
    <property type="match status" value="1"/>
</dbReference>
<dbReference type="InterPro" id="IPR012337">
    <property type="entry name" value="RNaseH-like_sf"/>
</dbReference>
<dbReference type="InterPro" id="IPR036397">
    <property type="entry name" value="RNaseH_sf"/>
</dbReference>
<dbReference type="AlphaFoldDB" id="A0A151RFN3"/>
<dbReference type="Gramene" id="C.cajan_35909.t">
    <property type="protein sequence ID" value="C.cajan_35909.t"/>
    <property type="gene ID" value="C.cajan_35909"/>
</dbReference>
<organism evidence="4 5">
    <name type="scientific">Cajanus cajan</name>
    <name type="common">Pigeon pea</name>
    <name type="synonym">Cajanus indicus</name>
    <dbReference type="NCBI Taxonomy" id="3821"/>
    <lineage>
        <taxon>Eukaryota</taxon>
        <taxon>Viridiplantae</taxon>
        <taxon>Streptophyta</taxon>
        <taxon>Embryophyta</taxon>
        <taxon>Tracheophyta</taxon>
        <taxon>Spermatophyta</taxon>
        <taxon>Magnoliopsida</taxon>
        <taxon>eudicotyledons</taxon>
        <taxon>Gunneridae</taxon>
        <taxon>Pentapetalae</taxon>
        <taxon>rosids</taxon>
        <taxon>fabids</taxon>
        <taxon>Fabales</taxon>
        <taxon>Fabaceae</taxon>
        <taxon>Papilionoideae</taxon>
        <taxon>50 kb inversion clade</taxon>
        <taxon>NPAAA clade</taxon>
        <taxon>indigoferoid/millettioid clade</taxon>
        <taxon>Phaseoleae</taxon>
        <taxon>Cajanus</taxon>
    </lineage>
</organism>
<dbReference type="GO" id="GO:0003676">
    <property type="term" value="F:nucleic acid binding"/>
    <property type="evidence" value="ECO:0007669"/>
    <property type="project" value="InterPro"/>
</dbReference>
<dbReference type="GO" id="GO:0008233">
    <property type="term" value="F:peptidase activity"/>
    <property type="evidence" value="ECO:0007669"/>
    <property type="project" value="UniProtKB-KW"/>
</dbReference>
<feature type="transmembrane region" description="Helical" evidence="2">
    <location>
        <begin position="381"/>
        <end position="404"/>
    </location>
</feature>
<evidence type="ECO:0000256" key="2">
    <source>
        <dbReference type="SAM" id="Phobius"/>
    </source>
</evidence>
<feature type="domain" description="Integrase catalytic" evidence="3">
    <location>
        <begin position="249"/>
        <end position="432"/>
    </location>
</feature>
<dbReference type="GO" id="GO:0006508">
    <property type="term" value="P:proteolysis"/>
    <property type="evidence" value="ECO:0007669"/>
    <property type="project" value="UniProtKB-KW"/>
</dbReference>
<accession>A0A151RFN3</accession>
<dbReference type="PANTHER" id="PTHR42648:SF31">
    <property type="entry name" value="RNA-DIRECTED DNA POLYMERASE"/>
    <property type="match status" value="1"/>
</dbReference>
<evidence type="ECO:0000313" key="4">
    <source>
        <dbReference type="EMBL" id="KYP41402.1"/>
    </source>
</evidence>
<dbReference type="Pfam" id="PF22936">
    <property type="entry name" value="Pol_BBD"/>
    <property type="match status" value="1"/>
</dbReference>
<evidence type="ECO:0000256" key="1">
    <source>
        <dbReference type="ARBA" id="ARBA00022670"/>
    </source>
</evidence>